<dbReference type="Proteomes" id="UP000887159">
    <property type="component" value="Unassembled WGS sequence"/>
</dbReference>
<evidence type="ECO:0000313" key="2">
    <source>
        <dbReference type="EMBL" id="GFY30560.1"/>
    </source>
</evidence>
<feature type="compositionally biased region" description="Basic and acidic residues" evidence="1">
    <location>
        <begin position="169"/>
        <end position="180"/>
    </location>
</feature>
<proteinExistence type="predicted"/>
<feature type="compositionally biased region" description="Polar residues" evidence="1">
    <location>
        <begin position="226"/>
        <end position="236"/>
    </location>
</feature>
<organism evidence="2 3">
    <name type="scientific">Trichonephila clavipes</name>
    <name type="common">Golden silk orbweaver</name>
    <name type="synonym">Nephila clavipes</name>
    <dbReference type="NCBI Taxonomy" id="2585209"/>
    <lineage>
        <taxon>Eukaryota</taxon>
        <taxon>Metazoa</taxon>
        <taxon>Ecdysozoa</taxon>
        <taxon>Arthropoda</taxon>
        <taxon>Chelicerata</taxon>
        <taxon>Arachnida</taxon>
        <taxon>Araneae</taxon>
        <taxon>Araneomorphae</taxon>
        <taxon>Entelegynae</taxon>
        <taxon>Araneoidea</taxon>
        <taxon>Nephilidae</taxon>
        <taxon>Trichonephila</taxon>
    </lineage>
</organism>
<protein>
    <submittedName>
        <fullName evidence="2">Uncharacterized protein</fullName>
    </submittedName>
</protein>
<sequence>MRIYHPRNSETRSNDSINETTYKGKESSNWSYRSNSEKSRRSRKPWGNENKSCNSDKGNAGLEDLRVKRDSAVESTGTSERYGGKRQKISRKRSFRGSDYEQHRKRKAPVLPQGLKRGVTLFIYSRSHKYMRKDIYKHPLQEPEILPGTSSQGHMRRFNPPKQKSSRKTRIESDRTRETRPSTNRGHSAAEGRPVRSRRKPTVTPCPYYLRSHFKEPEELLEKQRSTGIDSPPQNSLRRRSLTVEALN</sequence>
<comment type="caution">
    <text evidence="2">The sequence shown here is derived from an EMBL/GenBank/DDBJ whole genome shotgun (WGS) entry which is preliminary data.</text>
</comment>
<feature type="region of interest" description="Disordered" evidence="1">
    <location>
        <begin position="1"/>
        <end position="112"/>
    </location>
</feature>
<dbReference type="EMBL" id="BMAU01021393">
    <property type="protein sequence ID" value="GFY30560.1"/>
    <property type="molecule type" value="Genomic_DNA"/>
</dbReference>
<feature type="compositionally biased region" description="Basic residues" evidence="1">
    <location>
        <begin position="84"/>
        <end position="95"/>
    </location>
</feature>
<dbReference type="AlphaFoldDB" id="A0A8X6W938"/>
<feature type="compositionally biased region" description="Basic and acidic residues" evidence="1">
    <location>
        <begin position="63"/>
        <end position="72"/>
    </location>
</feature>
<gene>
    <name evidence="2" type="primary">NCL1_51333</name>
    <name evidence="2" type="ORF">TNCV_3523231</name>
</gene>
<evidence type="ECO:0000256" key="1">
    <source>
        <dbReference type="SAM" id="MobiDB-lite"/>
    </source>
</evidence>
<keyword evidence="3" id="KW-1185">Reference proteome</keyword>
<reference evidence="2" key="1">
    <citation type="submission" date="2020-08" db="EMBL/GenBank/DDBJ databases">
        <title>Multicomponent nature underlies the extraordinary mechanical properties of spider dragline silk.</title>
        <authorList>
            <person name="Kono N."/>
            <person name="Nakamura H."/>
            <person name="Mori M."/>
            <person name="Yoshida Y."/>
            <person name="Ohtoshi R."/>
            <person name="Malay A.D."/>
            <person name="Moran D.A.P."/>
            <person name="Tomita M."/>
            <person name="Numata K."/>
            <person name="Arakawa K."/>
        </authorList>
    </citation>
    <scope>NUCLEOTIDE SEQUENCE</scope>
</reference>
<name>A0A8X6W938_TRICX</name>
<feature type="compositionally biased region" description="Basic residues" evidence="1">
    <location>
        <begin position="154"/>
        <end position="168"/>
    </location>
</feature>
<accession>A0A8X6W938</accession>
<evidence type="ECO:0000313" key="3">
    <source>
        <dbReference type="Proteomes" id="UP000887159"/>
    </source>
</evidence>
<feature type="region of interest" description="Disordered" evidence="1">
    <location>
        <begin position="141"/>
        <end position="248"/>
    </location>
</feature>
<feature type="compositionally biased region" description="Basic and acidic residues" evidence="1">
    <location>
        <begin position="213"/>
        <end position="225"/>
    </location>
</feature>